<accession>G0NW86</accession>
<evidence type="ECO:0000313" key="3">
    <source>
        <dbReference type="Proteomes" id="UP000008068"/>
    </source>
</evidence>
<keyword evidence="3" id="KW-1185">Reference proteome</keyword>
<dbReference type="AlphaFoldDB" id="G0NW86"/>
<dbReference type="Proteomes" id="UP000008068">
    <property type="component" value="Unassembled WGS sequence"/>
</dbReference>
<proteinExistence type="predicted"/>
<organism evidence="3">
    <name type="scientific">Caenorhabditis brenneri</name>
    <name type="common">Nematode worm</name>
    <dbReference type="NCBI Taxonomy" id="135651"/>
    <lineage>
        <taxon>Eukaryota</taxon>
        <taxon>Metazoa</taxon>
        <taxon>Ecdysozoa</taxon>
        <taxon>Nematoda</taxon>
        <taxon>Chromadorea</taxon>
        <taxon>Rhabditida</taxon>
        <taxon>Rhabditina</taxon>
        <taxon>Rhabditomorpha</taxon>
        <taxon>Rhabditoidea</taxon>
        <taxon>Rhabditidae</taxon>
        <taxon>Peloderinae</taxon>
        <taxon>Caenorhabditis</taxon>
    </lineage>
</organism>
<gene>
    <name evidence="2" type="ORF">CAEBREN_17305</name>
</gene>
<feature type="compositionally biased region" description="Basic residues" evidence="1">
    <location>
        <begin position="112"/>
        <end position="130"/>
    </location>
</feature>
<feature type="region of interest" description="Disordered" evidence="1">
    <location>
        <begin position="38"/>
        <end position="236"/>
    </location>
</feature>
<feature type="compositionally biased region" description="Low complexity" evidence="1">
    <location>
        <begin position="65"/>
        <end position="75"/>
    </location>
</feature>
<reference evidence="3" key="1">
    <citation type="submission" date="2011-07" db="EMBL/GenBank/DDBJ databases">
        <authorList>
            <consortium name="Caenorhabditis brenneri Sequencing and Analysis Consortium"/>
            <person name="Wilson R.K."/>
        </authorList>
    </citation>
    <scope>NUCLEOTIDE SEQUENCE [LARGE SCALE GENOMIC DNA]</scope>
    <source>
        <strain evidence="3">PB2801</strain>
    </source>
</reference>
<dbReference type="HOGENOM" id="CLU_1176335_0_0_1"/>
<name>G0NW86_CAEBE</name>
<evidence type="ECO:0000256" key="1">
    <source>
        <dbReference type="SAM" id="MobiDB-lite"/>
    </source>
</evidence>
<dbReference type="InParanoid" id="G0NW86"/>
<evidence type="ECO:0000313" key="2">
    <source>
        <dbReference type="EMBL" id="EGT38687.1"/>
    </source>
</evidence>
<feature type="compositionally biased region" description="Pro residues" evidence="1">
    <location>
        <begin position="224"/>
        <end position="236"/>
    </location>
</feature>
<feature type="compositionally biased region" description="Basic and acidic residues" evidence="1">
    <location>
        <begin position="189"/>
        <end position="213"/>
    </location>
</feature>
<sequence>MPLPPLNESARVSLFTKKQKSGKITRISATPFTEEWRRQLNGGEADGSLLSSGPSEPACFGSMNQRTSRSQQPRRSSSRRRSPDSPAQSRSPTPFTPEAIEKAVRSTARRVPLWRKRRPTGSRFLRKKTQPWRQNGGIRLGGSGHRERGLYHPPPQRGERAAVTSSGERESRSSTRPQSGLRGRGHSSIHPDHPLRQDVKPESPEEIPVRNDDEVPTASHAPPVVNPPPAPPGPMI</sequence>
<dbReference type="EMBL" id="GL379962">
    <property type="protein sequence ID" value="EGT38687.1"/>
    <property type="molecule type" value="Genomic_DNA"/>
</dbReference>
<protein>
    <submittedName>
        <fullName evidence="2">Uncharacterized protein</fullName>
    </submittedName>
</protein>